<dbReference type="InterPro" id="IPR035418">
    <property type="entry name" value="AraC-bd_2"/>
</dbReference>
<evidence type="ECO:0000313" key="6">
    <source>
        <dbReference type="Proteomes" id="UP001595833"/>
    </source>
</evidence>
<reference evidence="6" key="1">
    <citation type="journal article" date="2019" name="Int. J. Syst. Evol. Microbiol.">
        <title>The Global Catalogue of Microorganisms (GCM) 10K type strain sequencing project: providing services to taxonomists for standard genome sequencing and annotation.</title>
        <authorList>
            <consortium name="The Broad Institute Genomics Platform"/>
            <consortium name="The Broad Institute Genome Sequencing Center for Infectious Disease"/>
            <person name="Wu L."/>
            <person name="Ma J."/>
        </authorList>
    </citation>
    <scope>NUCLEOTIDE SEQUENCE [LARGE SCALE GENOMIC DNA]</scope>
    <source>
        <strain evidence="6">KCTC 12848</strain>
    </source>
</reference>
<dbReference type="EMBL" id="JBHSJB010000013">
    <property type="protein sequence ID" value="MFC5055412.1"/>
    <property type="molecule type" value="Genomic_DNA"/>
</dbReference>
<accession>A0ABV9Y1P6</accession>
<dbReference type="PROSITE" id="PS00041">
    <property type="entry name" value="HTH_ARAC_FAMILY_1"/>
    <property type="match status" value="1"/>
</dbReference>
<organism evidence="5 6">
    <name type="scientific">Saccharothrix xinjiangensis</name>
    <dbReference type="NCBI Taxonomy" id="204798"/>
    <lineage>
        <taxon>Bacteria</taxon>
        <taxon>Bacillati</taxon>
        <taxon>Actinomycetota</taxon>
        <taxon>Actinomycetes</taxon>
        <taxon>Pseudonocardiales</taxon>
        <taxon>Pseudonocardiaceae</taxon>
        <taxon>Saccharothrix</taxon>
    </lineage>
</organism>
<proteinExistence type="predicted"/>
<dbReference type="Pfam" id="PF14525">
    <property type="entry name" value="AraC_binding_2"/>
    <property type="match status" value="1"/>
</dbReference>
<protein>
    <submittedName>
        <fullName evidence="5">Helix-turn-helix domain-containing protein</fullName>
    </submittedName>
</protein>
<evidence type="ECO:0000256" key="1">
    <source>
        <dbReference type="ARBA" id="ARBA00023015"/>
    </source>
</evidence>
<dbReference type="Gene3D" id="1.10.10.60">
    <property type="entry name" value="Homeodomain-like"/>
    <property type="match status" value="1"/>
</dbReference>
<dbReference type="SMART" id="SM00342">
    <property type="entry name" value="HTH_ARAC"/>
    <property type="match status" value="1"/>
</dbReference>
<dbReference type="InterPro" id="IPR018062">
    <property type="entry name" value="HTH_AraC-typ_CS"/>
</dbReference>
<feature type="domain" description="HTH araC/xylS-type" evidence="4">
    <location>
        <begin position="212"/>
        <end position="313"/>
    </location>
</feature>
<dbReference type="InterPro" id="IPR050204">
    <property type="entry name" value="AraC_XylS_family_regulators"/>
</dbReference>
<keyword evidence="1" id="KW-0805">Transcription regulation</keyword>
<dbReference type="PROSITE" id="PS01124">
    <property type="entry name" value="HTH_ARAC_FAMILY_2"/>
    <property type="match status" value="1"/>
</dbReference>
<name>A0ABV9Y1P6_9PSEU</name>
<dbReference type="PANTHER" id="PTHR46796">
    <property type="entry name" value="HTH-TYPE TRANSCRIPTIONAL ACTIVATOR RHAS-RELATED"/>
    <property type="match status" value="1"/>
</dbReference>
<dbReference type="SUPFAM" id="SSF46689">
    <property type="entry name" value="Homeodomain-like"/>
    <property type="match status" value="1"/>
</dbReference>
<dbReference type="Pfam" id="PF12833">
    <property type="entry name" value="HTH_18"/>
    <property type="match status" value="1"/>
</dbReference>
<dbReference type="RefSeq" id="WP_344038686.1">
    <property type="nucleotide sequence ID" value="NZ_BAAAKE010000012.1"/>
</dbReference>
<evidence type="ECO:0000256" key="3">
    <source>
        <dbReference type="ARBA" id="ARBA00023163"/>
    </source>
</evidence>
<dbReference type="InterPro" id="IPR018060">
    <property type="entry name" value="HTH_AraC"/>
</dbReference>
<evidence type="ECO:0000256" key="2">
    <source>
        <dbReference type="ARBA" id="ARBA00023125"/>
    </source>
</evidence>
<keyword evidence="6" id="KW-1185">Reference proteome</keyword>
<dbReference type="PRINTS" id="PR00032">
    <property type="entry name" value="HTHARAC"/>
</dbReference>
<dbReference type="Proteomes" id="UP001595833">
    <property type="component" value="Unassembled WGS sequence"/>
</dbReference>
<keyword evidence="3" id="KW-0804">Transcription</keyword>
<dbReference type="InterPro" id="IPR020449">
    <property type="entry name" value="Tscrpt_reg_AraC-type_HTH"/>
</dbReference>
<evidence type="ECO:0000259" key="4">
    <source>
        <dbReference type="PROSITE" id="PS01124"/>
    </source>
</evidence>
<evidence type="ECO:0000313" key="5">
    <source>
        <dbReference type="EMBL" id="MFC5055412.1"/>
    </source>
</evidence>
<keyword evidence="2" id="KW-0238">DNA-binding</keyword>
<sequence length="315" mass="34692">MLLLDTSVLPARDRVEAFREALVSGSTGNRVVHEEPPEGLYGRMEGTRVGGLAVFTSHNTGFRLVRTGHHVRQDDRALIGLAIQTLGEGRLEVGDDQQAVGAGDLLLNDLTRPHGYSWSGVGAAKTIIFTHDQLGLPVDTVRAATFRLRASPLHDLVHRHLATLHTDADRLAFDPGAPALANATLELIRALFVSAAGNPAVSRPVLADTLLTRVLAYAREHLDSPDLNPGHLARVHHVSVRRLHQVFERAGISLEQWIITQRLEGARAALTSPANAHLTIATVAHHWGFTQPTHFSRRFREAYGTTPREWRQRHR</sequence>
<comment type="caution">
    <text evidence="5">The sequence shown here is derived from an EMBL/GenBank/DDBJ whole genome shotgun (WGS) entry which is preliminary data.</text>
</comment>
<gene>
    <name evidence="5" type="ORF">ACFPFM_16805</name>
</gene>
<dbReference type="InterPro" id="IPR009057">
    <property type="entry name" value="Homeodomain-like_sf"/>
</dbReference>
<dbReference type="PANTHER" id="PTHR46796:SF6">
    <property type="entry name" value="ARAC SUBFAMILY"/>
    <property type="match status" value="1"/>
</dbReference>